<dbReference type="Proteomes" id="UP000248961">
    <property type="component" value="Unassembled WGS sequence"/>
</dbReference>
<dbReference type="AlphaFoldDB" id="A0A395I297"/>
<organism evidence="4 5">
    <name type="scientific">Aspergillus homomorphus (strain CBS 101889)</name>
    <dbReference type="NCBI Taxonomy" id="1450537"/>
    <lineage>
        <taxon>Eukaryota</taxon>
        <taxon>Fungi</taxon>
        <taxon>Dikarya</taxon>
        <taxon>Ascomycota</taxon>
        <taxon>Pezizomycotina</taxon>
        <taxon>Eurotiomycetes</taxon>
        <taxon>Eurotiomycetidae</taxon>
        <taxon>Eurotiales</taxon>
        <taxon>Aspergillaceae</taxon>
        <taxon>Aspergillus</taxon>
        <taxon>Aspergillus subgen. Circumdati</taxon>
    </lineage>
</organism>
<evidence type="ECO:0000256" key="3">
    <source>
        <dbReference type="SAM" id="SignalP"/>
    </source>
</evidence>
<evidence type="ECO:0000313" key="5">
    <source>
        <dbReference type="Proteomes" id="UP000248961"/>
    </source>
</evidence>
<keyword evidence="2" id="KW-1133">Transmembrane helix</keyword>
<evidence type="ECO:0000313" key="4">
    <source>
        <dbReference type="EMBL" id="RAL14291.1"/>
    </source>
</evidence>
<accession>A0A395I297</accession>
<dbReference type="GeneID" id="37203853"/>
<gene>
    <name evidence="4" type="ORF">BO97DRAFT_465946</name>
</gene>
<name>A0A395I297_ASPHC</name>
<keyword evidence="5" id="KW-1185">Reference proteome</keyword>
<keyword evidence="3" id="KW-0732">Signal</keyword>
<feature type="compositionally biased region" description="Polar residues" evidence="1">
    <location>
        <begin position="176"/>
        <end position="189"/>
    </location>
</feature>
<proteinExistence type="predicted"/>
<feature type="chain" id="PRO_5017325070" evidence="3">
    <location>
        <begin position="22"/>
        <end position="342"/>
    </location>
</feature>
<reference evidence="4 5" key="1">
    <citation type="submission" date="2018-02" db="EMBL/GenBank/DDBJ databases">
        <title>The genomes of Aspergillus section Nigri reveals drivers in fungal speciation.</title>
        <authorList>
            <consortium name="DOE Joint Genome Institute"/>
            <person name="Vesth T.C."/>
            <person name="Nybo J."/>
            <person name="Theobald S."/>
            <person name="Brandl J."/>
            <person name="Frisvad J.C."/>
            <person name="Nielsen K.F."/>
            <person name="Lyhne E.K."/>
            <person name="Kogle M.E."/>
            <person name="Kuo A."/>
            <person name="Riley R."/>
            <person name="Clum A."/>
            <person name="Nolan M."/>
            <person name="Lipzen A."/>
            <person name="Salamov A."/>
            <person name="Henrissat B."/>
            <person name="Wiebenga A."/>
            <person name="De vries R.P."/>
            <person name="Grigoriev I.V."/>
            <person name="Mortensen U.H."/>
            <person name="Andersen M.R."/>
            <person name="Baker S.E."/>
        </authorList>
    </citation>
    <scope>NUCLEOTIDE SEQUENCE [LARGE SCALE GENOMIC DNA]</scope>
    <source>
        <strain evidence="4 5">CBS 101889</strain>
    </source>
</reference>
<keyword evidence="2" id="KW-0472">Membrane</keyword>
<sequence length="342" mass="36174">MVPYRILNFAILLSVLLTGAAQILCDPEINSVLCPQKDGNYCLHGSLNGPTIIVCASSAFTEVYSCNEILTTVLSDDYQSTATCYETFAAAGDALCAFNGTGYSLSDPALSIQVPETLLCEHPDEAGEGEAPSTASAASFSSVITSSETEPFAEPVTRITSTSTHYITVTVIARSTTQREPAPTTTLSAEPTHHKRNPACSNPRTQSPPAHWPTPTPAPMTVHALAALPTPITEHHHASSTTTSTIFLYKGSPVPPTFSPMETSGTDIGTGLSRVTVIVTLTAKPSRTTTITLTSTGATTTVTPTRAKTKTMTTSGSEEIRVAVWSLFWVVVFMAVLCLSLE</sequence>
<feature type="region of interest" description="Disordered" evidence="1">
    <location>
        <begin position="176"/>
        <end position="216"/>
    </location>
</feature>
<protein>
    <submittedName>
        <fullName evidence="4">Uncharacterized protein</fullName>
    </submittedName>
</protein>
<dbReference type="STRING" id="1450537.A0A395I297"/>
<dbReference type="VEuPathDB" id="FungiDB:BO97DRAFT_465946"/>
<feature type="signal peptide" evidence="3">
    <location>
        <begin position="1"/>
        <end position="21"/>
    </location>
</feature>
<dbReference type="EMBL" id="KZ824275">
    <property type="protein sequence ID" value="RAL14291.1"/>
    <property type="molecule type" value="Genomic_DNA"/>
</dbReference>
<keyword evidence="2" id="KW-0812">Transmembrane</keyword>
<dbReference type="RefSeq" id="XP_025553445.1">
    <property type="nucleotide sequence ID" value="XM_025699564.1"/>
</dbReference>
<evidence type="ECO:0000256" key="2">
    <source>
        <dbReference type="SAM" id="Phobius"/>
    </source>
</evidence>
<feature type="transmembrane region" description="Helical" evidence="2">
    <location>
        <begin position="322"/>
        <end position="341"/>
    </location>
</feature>
<evidence type="ECO:0000256" key="1">
    <source>
        <dbReference type="SAM" id="MobiDB-lite"/>
    </source>
</evidence>
<dbReference type="OrthoDB" id="5426294at2759"/>